<keyword evidence="3" id="KW-0472">Membrane</keyword>
<dbReference type="InterPro" id="IPR015943">
    <property type="entry name" value="WD40/YVTN_repeat-like_dom_sf"/>
</dbReference>
<keyword evidence="7" id="KW-1185">Reference proteome</keyword>
<organism evidence="6 7">
    <name type="scientific">Xylanibacter rodentium</name>
    <dbReference type="NCBI Taxonomy" id="2736289"/>
    <lineage>
        <taxon>Bacteria</taxon>
        <taxon>Pseudomonadati</taxon>
        <taxon>Bacteroidota</taxon>
        <taxon>Bacteroidia</taxon>
        <taxon>Bacteroidales</taxon>
        <taxon>Prevotellaceae</taxon>
        <taxon>Xylanibacter</taxon>
    </lineage>
</organism>
<feature type="signal peptide" evidence="4">
    <location>
        <begin position="1"/>
        <end position="22"/>
    </location>
</feature>
<feature type="coiled-coil region" evidence="2">
    <location>
        <begin position="769"/>
        <end position="823"/>
    </location>
</feature>
<reference evidence="6 7" key="1">
    <citation type="submission" date="2020-05" db="EMBL/GenBank/DDBJ databases">
        <title>Distinct polysaccharide utilization as determinants for interspecies competition between intestinal Prevotella spp.</title>
        <authorList>
            <person name="Galvez E.J.C."/>
            <person name="Iljazovic A."/>
            <person name="Strowig T."/>
        </authorList>
    </citation>
    <scope>NUCLEOTIDE SEQUENCE [LARGE SCALE GENOMIC DNA]</scope>
    <source>
        <strain evidence="6 7">PROD</strain>
    </source>
</reference>
<proteinExistence type="predicted"/>
<keyword evidence="1" id="KW-0597">Phosphoprotein</keyword>
<keyword evidence="3" id="KW-0812">Transmembrane</keyword>
<feature type="chain" id="PRO_5045342865" description="Two component regulator three Y domain-containing protein" evidence="4">
    <location>
        <begin position="23"/>
        <end position="967"/>
    </location>
</feature>
<evidence type="ECO:0000256" key="3">
    <source>
        <dbReference type="SAM" id="Phobius"/>
    </source>
</evidence>
<dbReference type="GeneID" id="82156756"/>
<evidence type="ECO:0000313" key="7">
    <source>
        <dbReference type="Proteomes" id="UP001193734"/>
    </source>
</evidence>
<evidence type="ECO:0000256" key="1">
    <source>
        <dbReference type="ARBA" id="ARBA00022553"/>
    </source>
</evidence>
<dbReference type="InterPro" id="IPR011047">
    <property type="entry name" value="Quinoprotein_ADH-like_sf"/>
</dbReference>
<dbReference type="Gene3D" id="2.130.10.10">
    <property type="entry name" value="YVTN repeat-like/Quinoprotein amine dehydrogenase"/>
    <property type="match status" value="2"/>
</dbReference>
<comment type="caution">
    <text evidence="6">The sequence shown here is derived from an EMBL/GenBank/DDBJ whole genome shotgun (WGS) entry which is preliminary data.</text>
</comment>
<keyword evidence="4" id="KW-0732">Signal</keyword>
<accession>A0ABX2AS00</accession>
<evidence type="ECO:0000256" key="2">
    <source>
        <dbReference type="SAM" id="Coils"/>
    </source>
</evidence>
<dbReference type="PANTHER" id="PTHR43547:SF2">
    <property type="entry name" value="HYBRID SIGNAL TRANSDUCTION HISTIDINE KINASE C"/>
    <property type="match status" value="1"/>
</dbReference>
<dbReference type="EMBL" id="JABKKE010000003">
    <property type="protein sequence ID" value="NPE13331.1"/>
    <property type="molecule type" value="Genomic_DNA"/>
</dbReference>
<feature type="transmembrane region" description="Helical" evidence="3">
    <location>
        <begin position="747"/>
        <end position="765"/>
    </location>
</feature>
<dbReference type="Gene3D" id="2.60.40.10">
    <property type="entry name" value="Immunoglobulins"/>
    <property type="match status" value="1"/>
</dbReference>
<evidence type="ECO:0000313" key="6">
    <source>
        <dbReference type="EMBL" id="NPE13331.1"/>
    </source>
</evidence>
<feature type="domain" description="Two component regulator three Y" evidence="5">
    <location>
        <begin position="678"/>
        <end position="731"/>
    </location>
</feature>
<keyword evidence="2" id="KW-0175">Coiled coil</keyword>
<dbReference type="Proteomes" id="UP001193734">
    <property type="component" value="Unassembled WGS sequence"/>
</dbReference>
<gene>
    <name evidence="6" type="ORF">HPS55_03155</name>
</gene>
<sequence length="967" mass="109310">MKTKYLIIIITLLLTYTHTTQAQLPLVRNFTPADYNSGKQNWGMAQTGDGQMFFANNIGLLGFDGERWATYLVDNYTTVRAVMYDKQRDVIYAGATNEFGYYSHNAATNRLQYHSLSAALPEAERNFDEIWAVHRQADNIVFQSKNNIFIYSSDKKITNIKEKQRIESSAVIAGRLIFARRDGLFEIAGGRPRKLRGTDALHGLTVRAILPADSIILLATSDEGVFAYNGQTTCPYPMDITPILRESQIFCAAINSEYMAFGTVSNGLILKNRKTGNVIYANIYTGMQNSTVLSITFDRQNNIWLGLDNGISYIVADSPHRDLLGRRNSVGTGYASAVYAGRLYLGTNQGLFSMPMPLKSEPRPQRPQPVKGIAGQVWSLRVIGGRLLCGADKGAYVVNGDRSRLIDGTDGTWDFCELKHHPGYIIASDYKGFYTLHDDNKSIAMHSRLDGLADIQNGSLKEDKDGTIWIGHWQKGIYHAQLNATLTDATITTRYGKNNGLVMDENNITCRMGNDIVISSVDGLYKYDSRSGKLIYDKTASTIFNSYGSPLEIHSMPNNTLLAMKSHFIATASSDGKGGYTVDSTSLRSIADGLHLGLGDIGYLDSKHVILNHDDGFYIVGNNTRRPRPDNLLMIRRITSTTGTDSTLYSAGLTDKPAETVLPHSLNSIRIEFALPEYTGPHNVEYRCMLEGYDKEWSSPVSAPYKEYTKLPHGTYTFRVKAHNRISGRTHEVSTVITVSAAWYETWPAYIIYIVIAATAIAYIVRLMKRRAERELTRVKAQQEQQMREKDIKLQMEREKRKHQMAEMRNEQLNIELKHKQSQLTDSTMNLMRKNDMLQQIDENMHELSESVRRGDAKPKLTKQIQEIRKSIQDNMNDDDNWEKFENNFNMVYDDFMKVLTARFPDLKINDRKLCAYLRMGLSSKEMASLLNMPVRSIETARYRLRKKLNMTGGENLTEFIQNIGES</sequence>
<dbReference type="SUPFAM" id="SSF46894">
    <property type="entry name" value="C-terminal effector domain of the bipartite response regulators"/>
    <property type="match status" value="1"/>
</dbReference>
<keyword evidence="3" id="KW-1133">Transmembrane helix</keyword>
<evidence type="ECO:0000256" key="4">
    <source>
        <dbReference type="SAM" id="SignalP"/>
    </source>
</evidence>
<dbReference type="InterPro" id="IPR011123">
    <property type="entry name" value="Y_Y_Y"/>
</dbReference>
<dbReference type="Pfam" id="PF07495">
    <property type="entry name" value="Y_Y_Y"/>
    <property type="match status" value="1"/>
</dbReference>
<dbReference type="SUPFAM" id="SSF50998">
    <property type="entry name" value="Quinoprotein alcohol dehydrogenase-like"/>
    <property type="match status" value="1"/>
</dbReference>
<dbReference type="InterPro" id="IPR013783">
    <property type="entry name" value="Ig-like_fold"/>
</dbReference>
<dbReference type="PANTHER" id="PTHR43547">
    <property type="entry name" value="TWO-COMPONENT HISTIDINE KINASE"/>
    <property type="match status" value="1"/>
</dbReference>
<evidence type="ECO:0000259" key="5">
    <source>
        <dbReference type="Pfam" id="PF07495"/>
    </source>
</evidence>
<dbReference type="InterPro" id="IPR016032">
    <property type="entry name" value="Sig_transdc_resp-reg_C-effctor"/>
</dbReference>
<dbReference type="RefSeq" id="WP_172175918.1">
    <property type="nucleotide sequence ID" value="NZ_CASGKG010000014.1"/>
</dbReference>
<protein>
    <recommendedName>
        <fullName evidence="5">Two component regulator three Y domain-containing protein</fullName>
    </recommendedName>
</protein>
<name>A0ABX2AS00_9BACT</name>